<dbReference type="PANTHER" id="PTHR12468">
    <property type="entry name" value="GPI MANNOSYLTRANSFERASE 2"/>
    <property type="match status" value="1"/>
</dbReference>
<evidence type="ECO:0000259" key="11">
    <source>
        <dbReference type="Pfam" id="PF13231"/>
    </source>
</evidence>
<sequence>MDKFTISLWGGWRLALVVIAGVGMVILPFKPSFPYAETLLLPYGSPLFWSWANFDGVHYIGIAEKSYFAQFTQAFFPLYPLLIRALNQLVHNSILNGLIISNVSFLGSLWLLYKLARLDLSASVARRTLIFLLVFPTSFFFASLYTESLFLLVTLASFYAARQRRWLLAGVCGALAAATRILGILLIPALLIEYLASPKRSRWDWWTLLLPAAGLLLYMYYLNVSFHDPLYFLHAQPAFGAGRSGDKIILLYQVFWRYLKMLRTVPVASLVYYTVAQEFIAGLVFLCLSLLAFKFTRRSYAVFGILAYILPTLTGTFSSMPRYGLVLFPAFLILGRIKNQTIRHWLYAISLMLLIINVVLFTRGYWVA</sequence>
<keyword evidence="8 10" id="KW-1133">Transmembrane helix</keyword>
<reference evidence="12 13" key="1">
    <citation type="journal article" date="2016" name="Nat. Commun.">
        <title>Thousands of microbial genomes shed light on interconnected biogeochemical processes in an aquifer system.</title>
        <authorList>
            <person name="Anantharaman K."/>
            <person name="Brown C.T."/>
            <person name="Hug L.A."/>
            <person name="Sharon I."/>
            <person name="Castelle C.J."/>
            <person name="Probst A.J."/>
            <person name="Thomas B.C."/>
            <person name="Singh A."/>
            <person name="Wilkins M.J."/>
            <person name="Karaoz U."/>
            <person name="Brodie E.L."/>
            <person name="Williams K.H."/>
            <person name="Hubbard S.S."/>
            <person name="Banfield J.F."/>
        </authorList>
    </citation>
    <scope>NUCLEOTIDE SEQUENCE [LARGE SCALE GENOMIC DNA]</scope>
</reference>
<feature type="domain" description="Glycosyltransferase RgtA/B/C/D-like" evidence="11">
    <location>
        <begin position="77"/>
        <end position="217"/>
    </location>
</feature>
<dbReference type="GO" id="GO:0031501">
    <property type="term" value="C:mannosyltransferase complex"/>
    <property type="evidence" value="ECO:0007669"/>
    <property type="project" value="TreeGrafter"/>
</dbReference>
<dbReference type="GO" id="GO:0004376">
    <property type="term" value="F:GPI mannosyltransferase activity"/>
    <property type="evidence" value="ECO:0007669"/>
    <property type="project" value="InterPro"/>
</dbReference>
<dbReference type="EMBL" id="MHCH01000031">
    <property type="protein sequence ID" value="OGY17240.1"/>
    <property type="molecule type" value="Genomic_DNA"/>
</dbReference>
<feature type="transmembrane region" description="Helical" evidence="10">
    <location>
        <begin position="128"/>
        <end position="146"/>
    </location>
</feature>
<comment type="subcellular location">
    <subcellularLocation>
        <location evidence="1">Endoplasmic reticulum membrane</location>
        <topology evidence="1">Multi-pass membrane protein</topology>
    </subcellularLocation>
</comment>
<evidence type="ECO:0000256" key="3">
    <source>
        <dbReference type="ARBA" id="ARBA00022502"/>
    </source>
</evidence>
<dbReference type="PANTHER" id="PTHR12468:SF2">
    <property type="entry name" value="GPI MANNOSYLTRANSFERASE 2"/>
    <property type="match status" value="1"/>
</dbReference>
<feature type="transmembrane region" description="Helical" evidence="10">
    <location>
        <begin position="203"/>
        <end position="221"/>
    </location>
</feature>
<dbReference type="InterPro" id="IPR007315">
    <property type="entry name" value="PIG-V/Gpi18"/>
</dbReference>
<dbReference type="GO" id="GO:0000009">
    <property type="term" value="F:alpha-1,6-mannosyltransferase activity"/>
    <property type="evidence" value="ECO:0007669"/>
    <property type="project" value="InterPro"/>
</dbReference>
<evidence type="ECO:0000256" key="1">
    <source>
        <dbReference type="ARBA" id="ARBA00004477"/>
    </source>
</evidence>
<keyword evidence="4" id="KW-0328">Glycosyltransferase</keyword>
<feature type="transmembrane region" description="Helical" evidence="10">
    <location>
        <begin position="345"/>
        <end position="366"/>
    </location>
</feature>
<keyword evidence="6 10" id="KW-0812">Transmembrane</keyword>
<feature type="transmembrane region" description="Helical" evidence="10">
    <location>
        <begin position="12"/>
        <end position="29"/>
    </location>
</feature>
<evidence type="ECO:0000256" key="4">
    <source>
        <dbReference type="ARBA" id="ARBA00022676"/>
    </source>
</evidence>
<accession>A0A1G1VPC9</accession>
<proteinExistence type="predicted"/>
<organism evidence="12 13">
    <name type="scientific">Candidatus Chisholmbacteria bacterium RIFCSPHIGHO2_01_FULL_48_12</name>
    <dbReference type="NCBI Taxonomy" id="1797589"/>
    <lineage>
        <taxon>Bacteria</taxon>
        <taxon>Candidatus Chisholmiibacteriota</taxon>
    </lineage>
</organism>
<feature type="transmembrane region" description="Helical" evidence="10">
    <location>
        <begin position="94"/>
        <end position="116"/>
    </location>
</feature>
<evidence type="ECO:0000313" key="12">
    <source>
        <dbReference type="EMBL" id="OGY17240.1"/>
    </source>
</evidence>
<feature type="transmembrane region" description="Helical" evidence="10">
    <location>
        <begin position="270"/>
        <end position="293"/>
    </location>
</feature>
<evidence type="ECO:0000256" key="9">
    <source>
        <dbReference type="ARBA" id="ARBA00023136"/>
    </source>
</evidence>
<dbReference type="UniPathway" id="UPA00196"/>
<dbReference type="GO" id="GO:0016020">
    <property type="term" value="C:membrane"/>
    <property type="evidence" value="ECO:0007669"/>
    <property type="project" value="GOC"/>
</dbReference>
<gene>
    <name evidence="12" type="ORF">A2784_02050</name>
</gene>
<evidence type="ECO:0000256" key="5">
    <source>
        <dbReference type="ARBA" id="ARBA00022679"/>
    </source>
</evidence>
<comment type="pathway">
    <text evidence="2">Glycolipid biosynthesis; glycosylphosphatidylinositol-anchor biosynthesis.</text>
</comment>
<evidence type="ECO:0000256" key="2">
    <source>
        <dbReference type="ARBA" id="ARBA00004687"/>
    </source>
</evidence>
<dbReference type="AlphaFoldDB" id="A0A1G1VPC9"/>
<name>A0A1G1VPC9_9BACT</name>
<evidence type="ECO:0000313" key="13">
    <source>
        <dbReference type="Proteomes" id="UP000177324"/>
    </source>
</evidence>
<comment type="caution">
    <text evidence="12">The sequence shown here is derived from an EMBL/GenBank/DDBJ whole genome shotgun (WGS) entry which is preliminary data.</text>
</comment>
<evidence type="ECO:0000256" key="6">
    <source>
        <dbReference type="ARBA" id="ARBA00022692"/>
    </source>
</evidence>
<keyword evidence="5" id="KW-0808">Transferase</keyword>
<keyword evidence="7" id="KW-0256">Endoplasmic reticulum</keyword>
<evidence type="ECO:0000256" key="8">
    <source>
        <dbReference type="ARBA" id="ARBA00022989"/>
    </source>
</evidence>
<dbReference type="Pfam" id="PF13231">
    <property type="entry name" value="PMT_2"/>
    <property type="match status" value="1"/>
</dbReference>
<evidence type="ECO:0000256" key="10">
    <source>
        <dbReference type="SAM" id="Phobius"/>
    </source>
</evidence>
<dbReference type="GO" id="GO:0006506">
    <property type="term" value="P:GPI anchor biosynthetic process"/>
    <property type="evidence" value="ECO:0007669"/>
    <property type="project" value="UniProtKB-UniPathway"/>
</dbReference>
<dbReference type="InterPro" id="IPR038731">
    <property type="entry name" value="RgtA/B/C-like"/>
</dbReference>
<dbReference type="Proteomes" id="UP000177324">
    <property type="component" value="Unassembled WGS sequence"/>
</dbReference>
<feature type="transmembrane region" description="Helical" evidence="10">
    <location>
        <begin position="300"/>
        <end position="317"/>
    </location>
</feature>
<dbReference type="STRING" id="1797589.A2784_02050"/>
<feature type="transmembrane region" description="Helical" evidence="10">
    <location>
        <begin position="166"/>
        <end position="191"/>
    </location>
</feature>
<protein>
    <recommendedName>
        <fullName evidence="11">Glycosyltransferase RgtA/B/C/D-like domain-containing protein</fullName>
    </recommendedName>
</protein>
<evidence type="ECO:0000256" key="7">
    <source>
        <dbReference type="ARBA" id="ARBA00022824"/>
    </source>
</evidence>
<keyword evidence="3" id="KW-0337">GPI-anchor biosynthesis</keyword>
<keyword evidence="9 10" id="KW-0472">Membrane</keyword>